<keyword evidence="6" id="KW-0807">Transducer</keyword>
<keyword evidence="8" id="KW-1185">Reference proteome</keyword>
<accession>A0A9P0MTQ5</accession>
<evidence type="ECO:0000256" key="1">
    <source>
        <dbReference type="ARBA" id="ARBA00004651"/>
    </source>
</evidence>
<comment type="similarity">
    <text evidence="6">Belongs to the insect chemoreceptor superfamily. Gustatory receptor (GR) family.</text>
</comment>
<protein>
    <recommendedName>
        <fullName evidence="6">Gustatory receptor</fullName>
    </recommendedName>
</protein>
<gene>
    <name evidence="7" type="ORF">NEZAVI_LOCUS11692</name>
</gene>
<evidence type="ECO:0000256" key="6">
    <source>
        <dbReference type="RuleBase" id="RU363108"/>
    </source>
</evidence>
<reference evidence="7" key="1">
    <citation type="submission" date="2022-01" db="EMBL/GenBank/DDBJ databases">
        <authorList>
            <person name="King R."/>
        </authorList>
    </citation>
    <scope>NUCLEOTIDE SEQUENCE</scope>
</reference>
<sequence length="408" mass="45696">MKSSWTDRHSRLSLGLTFALSRIFGVFPLRLEDGVFVISWVGLFSSVLMTAGLVFSLVVHTLVSAPAVYVTPFTDMLNIAQQLGCDAAILASVCFVIRNRQVLSDVLNTLIEFEYAMFRLGVELKPLRYIWSKTTLLATWLAFGLDCYFLATHTYSSLFYSFSHYYIISLMVLINSQISWTAGHIASAFGCLSVALEGSGDLHQLVQWHRRLTVSCRMLSKVYSLGILILFGTALLSFTVEAFLTYKILQTQTLVYIAVCVYWTCILFSICFKIIASCVEAKNKGPAYRLYFHFQGSSGLTFDALGFFQIDWQLARTARGGGLPYYFKLNASRCLGNDLGAWCWCVPYDVKGCLARISWRLLVFAAEIDDGFSQGLSTVKHVWKHSRFWLLFGSADGASASALIIFPL</sequence>
<feature type="transmembrane region" description="Helical" evidence="6">
    <location>
        <begin position="254"/>
        <end position="276"/>
    </location>
</feature>
<dbReference type="GO" id="GO:0005886">
    <property type="term" value="C:plasma membrane"/>
    <property type="evidence" value="ECO:0007669"/>
    <property type="project" value="UniProtKB-SubCell"/>
</dbReference>
<dbReference type="OrthoDB" id="10422971at2759"/>
<dbReference type="InterPro" id="IPR013604">
    <property type="entry name" value="7TM_chemorcpt"/>
</dbReference>
<proteinExistence type="inferred from homology"/>
<keyword evidence="3 6" id="KW-0812">Transmembrane</keyword>
<keyword evidence="5 6" id="KW-0472">Membrane</keyword>
<feature type="transmembrane region" description="Helical" evidence="6">
    <location>
        <begin position="388"/>
        <end position="406"/>
    </location>
</feature>
<keyword evidence="6" id="KW-0675">Receptor</keyword>
<dbReference type="Proteomes" id="UP001152798">
    <property type="component" value="Chromosome 5"/>
</dbReference>
<evidence type="ECO:0000256" key="4">
    <source>
        <dbReference type="ARBA" id="ARBA00022989"/>
    </source>
</evidence>
<comment type="caution">
    <text evidence="6">Lacks conserved residue(s) required for the propagation of feature annotation.</text>
</comment>
<feature type="transmembrane region" description="Helical" evidence="6">
    <location>
        <begin position="37"/>
        <end position="59"/>
    </location>
</feature>
<organism evidence="7 8">
    <name type="scientific">Nezara viridula</name>
    <name type="common">Southern green stink bug</name>
    <name type="synonym">Cimex viridulus</name>
    <dbReference type="NCBI Taxonomy" id="85310"/>
    <lineage>
        <taxon>Eukaryota</taxon>
        <taxon>Metazoa</taxon>
        <taxon>Ecdysozoa</taxon>
        <taxon>Arthropoda</taxon>
        <taxon>Hexapoda</taxon>
        <taxon>Insecta</taxon>
        <taxon>Pterygota</taxon>
        <taxon>Neoptera</taxon>
        <taxon>Paraneoptera</taxon>
        <taxon>Hemiptera</taxon>
        <taxon>Heteroptera</taxon>
        <taxon>Panheteroptera</taxon>
        <taxon>Pentatomomorpha</taxon>
        <taxon>Pentatomoidea</taxon>
        <taxon>Pentatomidae</taxon>
        <taxon>Pentatominae</taxon>
        <taxon>Nezara</taxon>
    </lineage>
</organism>
<comment type="function">
    <text evidence="6">Gustatory receptor which mediates acceptance or avoidance behavior, depending on its substrates.</text>
</comment>
<evidence type="ECO:0000313" key="8">
    <source>
        <dbReference type="Proteomes" id="UP001152798"/>
    </source>
</evidence>
<feature type="transmembrane region" description="Helical" evidence="6">
    <location>
        <begin position="222"/>
        <end position="248"/>
    </location>
</feature>
<dbReference type="Pfam" id="PF08395">
    <property type="entry name" value="7tm_7"/>
    <property type="match status" value="1"/>
</dbReference>
<dbReference type="EMBL" id="OV725081">
    <property type="protein sequence ID" value="CAH1403016.1"/>
    <property type="molecule type" value="Genomic_DNA"/>
</dbReference>
<dbReference type="GO" id="GO:0050909">
    <property type="term" value="P:sensory perception of taste"/>
    <property type="evidence" value="ECO:0007669"/>
    <property type="project" value="InterPro"/>
</dbReference>
<keyword evidence="4 6" id="KW-1133">Transmembrane helix</keyword>
<evidence type="ECO:0000313" key="7">
    <source>
        <dbReference type="EMBL" id="CAH1403016.1"/>
    </source>
</evidence>
<name>A0A9P0MTQ5_NEZVI</name>
<keyword evidence="2 6" id="KW-1003">Cell membrane</keyword>
<evidence type="ECO:0000256" key="5">
    <source>
        <dbReference type="ARBA" id="ARBA00023136"/>
    </source>
</evidence>
<dbReference type="AlphaFoldDB" id="A0A9P0MTQ5"/>
<dbReference type="GO" id="GO:0007165">
    <property type="term" value="P:signal transduction"/>
    <property type="evidence" value="ECO:0007669"/>
    <property type="project" value="UniProtKB-KW"/>
</dbReference>
<evidence type="ECO:0000256" key="3">
    <source>
        <dbReference type="ARBA" id="ARBA00022692"/>
    </source>
</evidence>
<evidence type="ECO:0000256" key="2">
    <source>
        <dbReference type="ARBA" id="ARBA00022475"/>
    </source>
</evidence>
<feature type="transmembrane region" description="Helical" evidence="6">
    <location>
        <begin position="12"/>
        <end position="31"/>
    </location>
</feature>
<comment type="subcellular location">
    <subcellularLocation>
        <location evidence="1 6">Cell membrane</location>
        <topology evidence="1 6">Multi-pass membrane protein</topology>
    </subcellularLocation>
</comment>